<evidence type="ECO:0000256" key="1">
    <source>
        <dbReference type="SAM" id="Phobius"/>
    </source>
</evidence>
<protein>
    <submittedName>
        <fullName evidence="2">Uncharacterized protein</fullName>
    </submittedName>
</protein>
<gene>
    <name evidence="2" type="ORF">JL107_17820</name>
</gene>
<dbReference type="AlphaFoldDB" id="A0A938YIH5"/>
<dbReference type="Proteomes" id="UP000663801">
    <property type="component" value="Unassembled WGS sequence"/>
</dbReference>
<organism evidence="2 3">
    <name type="scientific">Nakamurella flavida</name>
    <dbReference type="NCBI Taxonomy" id="363630"/>
    <lineage>
        <taxon>Bacteria</taxon>
        <taxon>Bacillati</taxon>
        <taxon>Actinomycetota</taxon>
        <taxon>Actinomycetes</taxon>
        <taxon>Nakamurellales</taxon>
        <taxon>Nakamurellaceae</taxon>
        <taxon>Nakamurella</taxon>
    </lineage>
</organism>
<evidence type="ECO:0000313" key="3">
    <source>
        <dbReference type="Proteomes" id="UP000663801"/>
    </source>
</evidence>
<evidence type="ECO:0000313" key="2">
    <source>
        <dbReference type="EMBL" id="MBM9478310.1"/>
    </source>
</evidence>
<accession>A0A938YIH5</accession>
<feature type="transmembrane region" description="Helical" evidence="1">
    <location>
        <begin position="12"/>
        <end position="35"/>
    </location>
</feature>
<name>A0A938YIH5_9ACTN</name>
<keyword evidence="1" id="KW-0812">Transmembrane</keyword>
<keyword evidence="1" id="KW-0472">Membrane</keyword>
<dbReference type="SUPFAM" id="SSF53850">
    <property type="entry name" value="Periplasmic binding protein-like II"/>
    <property type="match status" value="1"/>
</dbReference>
<keyword evidence="3" id="KW-1185">Reference proteome</keyword>
<reference evidence="2" key="1">
    <citation type="submission" date="2021-01" db="EMBL/GenBank/DDBJ databases">
        <title>KCTC 19127 draft genome.</title>
        <authorList>
            <person name="An D."/>
        </authorList>
    </citation>
    <scope>NUCLEOTIDE SEQUENCE</scope>
    <source>
        <strain evidence="2">KCTC 19127</strain>
    </source>
</reference>
<comment type="caution">
    <text evidence="2">The sequence shown here is derived from an EMBL/GenBank/DDBJ whole genome shotgun (WGS) entry which is preliminary data.</text>
</comment>
<dbReference type="RefSeq" id="WP_205258424.1">
    <property type="nucleotide sequence ID" value="NZ_BAAAPV010000006.1"/>
</dbReference>
<proteinExistence type="predicted"/>
<keyword evidence="1" id="KW-1133">Transmembrane helix</keyword>
<sequence>MARHADGGRRRGVAPWIVVTAVAVVVLAAATVIWVSVTGRDEQDTATCTSDAVLSVLASPGAVGGITAAAAAFDATRPVARSTCITTAVRAPTDGAAESLLDGSAQDAAGPAVWAAATESEVTALEAQDAALTAGRDDRPEATSPVVLAVGDGDVAALSGITWSDLPQVFTPGARLTLVLPDPAANRASSYALQSVVAGATNAGPASTGAAPAVDAAAVTAAAPALRALAAGTTAPGSTADALGALAPGQVVPVVESELIAWNRDHPDAPLTAVHPGGPTAGDTVLVLQLTAPWVDPTAADAAGRFAGFLRGEQGRQALVDSGLRVDGVSPTTPETRVDATATVPLLAPAGIEVTDQLIEVVSG</sequence>
<dbReference type="EMBL" id="JAERWL010000016">
    <property type="protein sequence ID" value="MBM9478310.1"/>
    <property type="molecule type" value="Genomic_DNA"/>
</dbReference>